<dbReference type="CDD" id="cd00037">
    <property type="entry name" value="CLECT"/>
    <property type="match status" value="1"/>
</dbReference>
<evidence type="ECO:0000256" key="2">
    <source>
        <dbReference type="ARBA" id="ARBA00022737"/>
    </source>
</evidence>
<name>A0A9Q1BBF1_HOLLE</name>
<dbReference type="SUPFAM" id="SSF141072">
    <property type="entry name" value="CalX-like"/>
    <property type="match status" value="1"/>
</dbReference>
<dbReference type="InterPro" id="IPR003644">
    <property type="entry name" value="Calx_beta"/>
</dbReference>
<dbReference type="GO" id="GO:0007154">
    <property type="term" value="P:cell communication"/>
    <property type="evidence" value="ECO:0007669"/>
    <property type="project" value="InterPro"/>
</dbReference>
<organism evidence="7 8">
    <name type="scientific">Holothuria leucospilota</name>
    <name type="common">Black long sea cucumber</name>
    <name type="synonym">Mertensiothuria leucospilota</name>
    <dbReference type="NCBI Taxonomy" id="206669"/>
    <lineage>
        <taxon>Eukaryota</taxon>
        <taxon>Metazoa</taxon>
        <taxon>Echinodermata</taxon>
        <taxon>Eleutherozoa</taxon>
        <taxon>Echinozoa</taxon>
        <taxon>Holothuroidea</taxon>
        <taxon>Aspidochirotacea</taxon>
        <taxon>Aspidochirotida</taxon>
        <taxon>Holothuriidae</taxon>
        <taxon>Holothuria</taxon>
    </lineage>
</organism>
<dbReference type="EMBL" id="JAIZAY010000022">
    <property type="protein sequence ID" value="KAJ8020495.1"/>
    <property type="molecule type" value="Genomic_DNA"/>
</dbReference>
<evidence type="ECO:0000313" key="8">
    <source>
        <dbReference type="Proteomes" id="UP001152320"/>
    </source>
</evidence>
<protein>
    <submittedName>
        <fullName evidence="7">Lectin</fullName>
    </submittedName>
</protein>
<dbReference type="PROSITE" id="PS50041">
    <property type="entry name" value="C_TYPE_LECTIN_2"/>
    <property type="match status" value="1"/>
</dbReference>
<gene>
    <name evidence="7" type="ORF">HOLleu_40099</name>
</gene>
<dbReference type="InterPro" id="IPR001304">
    <property type="entry name" value="C-type_lectin-like"/>
</dbReference>
<keyword evidence="8" id="KW-1185">Reference proteome</keyword>
<proteinExistence type="predicted"/>
<evidence type="ECO:0000313" key="7">
    <source>
        <dbReference type="EMBL" id="KAJ8020495.1"/>
    </source>
</evidence>
<dbReference type="PANTHER" id="PTHR22803">
    <property type="entry name" value="MANNOSE, PHOSPHOLIPASE, LECTIN RECEPTOR RELATED"/>
    <property type="match status" value="1"/>
</dbReference>
<feature type="chain" id="PRO_5040298165" evidence="5">
    <location>
        <begin position="25"/>
        <end position="268"/>
    </location>
</feature>
<keyword evidence="4" id="KW-1015">Disulfide bond</keyword>
<dbReference type="InterPro" id="IPR038081">
    <property type="entry name" value="CalX-like_sf"/>
</dbReference>
<dbReference type="Pfam" id="PF03160">
    <property type="entry name" value="Calx-beta"/>
    <property type="match status" value="1"/>
</dbReference>
<dbReference type="GO" id="GO:0016020">
    <property type="term" value="C:membrane"/>
    <property type="evidence" value="ECO:0007669"/>
    <property type="project" value="InterPro"/>
</dbReference>
<dbReference type="AlphaFoldDB" id="A0A9Q1BBF1"/>
<keyword evidence="2" id="KW-0677">Repeat</keyword>
<sequence length="268" mass="30875">MNLQQVTILTYFAFLFNCVFHVESVKVYFSSHTYYTQEGYGRVVIGVTAERPTSRYPGEISVVISLIPESAEEGRDYFPLLEESIELVQWPNITYFTVGIIDDMEMEGQESFSVHLRDVISPNAVIGQPNLAEIIIEDNDEVCPNGWYFYKNSCYLFMNQSISYLEAVAACKEEEACLATSTSEGENEFIANTVTKGQKSWIGGSRLCHGNEWQWTNGETWEYTNWRKGEPNNEMKQEHCLELNYVRPGLWNDMFCHRRNSAVCECYL</sequence>
<dbReference type="InterPro" id="IPR016187">
    <property type="entry name" value="CTDL_fold"/>
</dbReference>
<dbReference type="InterPro" id="IPR050111">
    <property type="entry name" value="C-type_lectin/snaclec_domain"/>
</dbReference>
<dbReference type="OrthoDB" id="441660at2759"/>
<dbReference type="Pfam" id="PF00059">
    <property type="entry name" value="Lectin_C"/>
    <property type="match status" value="1"/>
</dbReference>
<feature type="domain" description="C-type lectin" evidence="6">
    <location>
        <begin position="150"/>
        <end position="265"/>
    </location>
</feature>
<evidence type="ECO:0000256" key="3">
    <source>
        <dbReference type="ARBA" id="ARBA00022837"/>
    </source>
</evidence>
<dbReference type="Gene3D" id="3.10.100.10">
    <property type="entry name" value="Mannose-Binding Protein A, subunit A"/>
    <property type="match status" value="1"/>
</dbReference>
<dbReference type="Gene3D" id="2.60.40.2030">
    <property type="match status" value="1"/>
</dbReference>
<evidence type="ECO:0000256" key="1">
    <source>
        <dbReference type="ARBA" id="ARBA00022729"/>
    </source>
</evidence>
<dbReference type="Proteomes" id="UP001152320">
    <property type="component" value="Chromosome 22"/>
</dbReference>
<feature type="signal peptide" evidence="5">
    <location>
        <begin position="1"/>
        <end position="24"/>
    </location>
</feature>
<dbReference type="SUPFAM" id="SSF56436">
    <property type="entry name" value="C-type lectin-like"/>
    <property type="match status" value="1"/>
</dbReference>
<keyword evidence="3" id="KW-0106">Calcium</keyword>
<dbReference type="InterPro" id="IPR018378">
    <property type="entry name" value="C-type_lectin_CS"/>
</dbReference>
<reference evidence="7" key="1">
    <citation type="submission" date="2021-10" db="EMBL/GenBank/DDBJ databases">
        <title>Tropical sea cucumber genome reveals ecological adaptation and Cuvierian tubules defense mechanism.</title>
        <authorList>
            <person name="Chen T."/>
        </authorList>
    </citation>
    <scope>NUCLEOTIDE SEQUENCE</scope>
    <source>
        <strain evidence="7">Nanhai2018</strain>
        <tissue evidence="7">Muscle</tissue>
    </source>
</reference>
<evidence type="ECO:0000256" key="5">
    <source>
        <dbReference type="SAM" id="SignalP"/>
    </source>
</evidence>
<dbReference type="PROSITE" id="PS00615">
    <property type="entry name" value="C_TYPE_LECTIN_1"/>
    <property type="match status" value="1"/>
</dbReference>
<evidence type="ECO:0000256" key="4">
    <source>
        <dbReference type="ARBA" id="ARBA00023157"/>
    </source>
</evidence>
<dbReference type="InterPro" id="IPR016186">
    <property type="entry name" value="C-type_lectin-like/link_sf"/>
</dbReference>
<comment type="caution">
    <text evidence="7">The sequence shown here is derived from an EMBL/GenBank/DDBJ whole genome shotgun (WGS) entry which is preliminary data.</text>
</comment>
<keyword evidence="1 5" id="KW-0732">Signal</keyword>
<dbReference type="SMART" id="SM00034">
    <property type="entry name" value="CLECT"/>
    <property type="match status" value="1"/>
</dbReference>
<evidence type="ECO:0000259" key="6">
    <source>
        <dbReference type="PROSITE" id="PS50041"/>
    </source>
</evidence>
<accession>A0A9Q1BBF1</accession>